<reference evidence="3" key="1">
    <citation type="journal article" date="2019" name="Int. J. Syst. Evol. Microbiol.">
        <title>The Global Catalogue of Microorganisms (GCM) 10K type strain sequencing project: providing services to taxonomists for standard genome sequencing and annotation.</title>
        <authorList>
            <consortium name="The Broad Institute Genomics Platform"/>
            <consortium name="The Broad Institute Genome Sequencing Center for Infectious Disease"/>
            <person name="Wu L."/>
            <person name="Ma J."/>
        </authorList>
    </citation>
    <scope>NUCLEOTIDE SEQUENCE [LARGE SCALE GENOMIC DNA]</scope>
    <source>
        <strain evidence="3">CECT 8010</strain>
    </source>
</reference>
<proteinExistence type="predicted"/>
<keyword evidence="3" id="KW-1185">Reference proteome</keyword>
<comment type="caution">
    <text evidence="2">The sequence shown here is derived from an EMBL/GenBank/DDBJ whole genome shotgun (WGS) entry which is preliminary data.</text>
</comment>
<evidence type="ECO:0000256" key="1">
    <source>
        <dbReference type="SAM" id="SignalP"/>
    </source>
</evidence>
<feature type="signal peptide" evidence="1">
    <location>
        <begin position="1"/>
        <end position="18"/>
    </location>
</feature>
<evidence type="ECO:0000313" key="2">
    <source>
        <dbReference type="EMBL" id="MFC4230268.1"/>
    </source>
</evidence>
<dbReference type="RefSeq" id="WP_379011331.1">
    <property type="nucleotide sequence ID" value="NZ_JBHSDC010000001.1"/>
</dbReference>
<keyword evidence="1" id="KW-0732">Signal</keyword>
<gene>
    <name evidence="2" type="ORF">ACFOW1_00090</name>
</gene>
<dbReference type="EMBL" id="JBHSDC010000001">
    <property type="protein sequence ID" value="MFC4230268.1"/>
    <property type="molecule type" value="Genomic_DNA"/>
</dbReference>
<name>A0ABV8PQY0_9BACT</name>
<feature type="chain" id="PRO_5047185218" description="TonB-dependent receptor-like protein" evidence="1">
    <location>
        <begin position="19"/>
        <end position="796"/>
    </location>
</feature>
<sequence>MKQIYILLLLSVCLLGRAQQIDSMLAIYKNQFQHEKLHLHLDKSVYNNSETIWIKAYLLAGKNPSKYSKTLFIDWYDDNGLLLKHTSQPIFDATARSQFEVPQNYKGQALHLKAYTKWMLNFDTAFIYSKTIRIYNKKNSPKTTPTDITSTLHFFPEGGDLVTGVQSKLAYLATNAYGKPIQFRGAIINSKNELVDSIVPLHDGMGFLLFQPGLQDNYTCNWVDELGNNYSTKLPLAKSNGAILSAQIVKNKIIYAISRSISIADNLKSLHIIATQHQQEIYNAALNLSTKKTVVASIPIDSLPTGIVQLTLFDNNWLPIAERIVFVNNFLHQFFPIITTVKKDVAKRAKNSFEITVSDSLLSNMSVAITDASLANDSSSNIISELLLTDDIKGYVHNPSFYFLGNEDVTKHNLDLVMLTHGWRRYNWNNIVSLKTPNIINEKETDYLQIKGKVFSGGQVSIKPNEILGFILQSKDSSKQYFTTQVKQNGTFELKQLIFYDTTKLFYQFNADKKLNEIGAVSFQNPISQTPLFKNIEVSKTGDIDSAVFASNDSINQHIERLKKEAKNGLLKEVIVNSKVKTAKEILDDKYASGLFKGNNGFAFDVLNDETAKGSLDVFHYLQNQVPGLTMSHSLEPGDTTALTWREGSPEIFLNEMPADAYDVQHIQMTDIAYIKVFRPPFMGASGSGASGAIVIYTRKPDEIKYNGTSILKSVQLLGYTAYKEFYQPDYFVPQLNGPIDARTTLYWNPFVLTDKNNKTFKVDFYNSDVVKKFRIVIEGMNALGQLAHIEKVIDK</sequence>
<organism evidence="2 3">
    <name type="scientific">Parasediminibacterium paludis</name>
    <dbReference type="NCBI Taxonomy" id="908966"/>
    <lineage>
        <taxon>Bacteria</taxon>
        <taxon>Pseudomonadati</taxon>
        <taxon>Bacteroidota</taxon>
        <taxon>Chitinophagia</taxon>
        <taxon>Chitinophagales</taxon>
        <taxon>Chitinophagaceae</taxon>
        <taxon>Parasediminibacterium</taxon>
    </lineage>
</organism>
<dbReference type="Proteomes" id="UP001595906">
    <property type="component" value="Unassembled WGS sequence"/>
</dbReference>
<protein>
    <recommendedName>
        <fullName evidence="4">TonB-dependent receptor-like protein</fullName>
    </recommendedName>
</protein>
<evidence type="ECO:0008006" key="4">
    <source>
        <dbReference type="Google" id="ProtNLM"/>
    </source>
</evidence>
<accession>A0ABV8PQY0</accession>
<evidence type="ECO:0000313" key="3">
    <source>
        <dbReference type="Proteomes" id="UP001595906"/>
    </source>
</evidence>